<dbReference type="InterPro" id="IPR004140">
    <property type="entry name" value="Exo70"/>
</dbReference>
<dbReference type="EMBL" id="HBHZ01011793">
    <property type="protein sequence ID" value="CAE0196021.1"/>
    <property type="molecule type" value="Transcribed_RNA"/>
</dbReference>
<name>A0A7S3FUQ1_9CHLO</name>
<evidence type="ECO:0000256" key="2">
    <source>
        <dbReference type="ARBA" id="ARBA00022448"/>
    </source>
</evidence>
<gene>
    <name evidence="6" type="ORF">CROS1456_LOCUS9118</name>
    <name evidence="7" type="ORF">HKI87_04g33460</name>
</gene>
<dbReference type="Gene3D" id="1.20.1280.170">
    <property type="entry name" value="Exocyst complex component Exo70"/>
    <property type="match status" value="1"/>
</dbReference>
<dbReference type="Pfam" id="PF03081">
    <property type="entry name" value="Exo70_C"/>
    <property type="match status" value="1"/>
</dbReference>
<comment type="similarity">
    <text evidence="1 4">Belongs to the EXO70 family.</text>
</comment>
<dbReference type="PANTHER" id="PTHR12542:SF41">
    <property type="entry name" value="EXOCYST COMPLEX COMPONENT 7"/>
    <property type="match status" value="1"/>
</dbReference>
<evidence type="ECO:0000259" key="5">
    <source>
        <dbReference type="Pfam" id="PF03081"/>
    </source>
</evidence>
<evidence type="ECO:0000313" key="8">
    <source>
        <dbReference type="Proteomes" id="UP001472866"/>
    </source>
</evidence>
<evidence type="ECO:0000256" key="4">
    <source>
        <dbReference type="RuleBase" id="RU365026"/>
    </source>
</evidence>
<sequence length="767" mass="86618">MRSYESASAASGTGRNFITHDSVRNQCALLNNQLTQLVDLKREAVSALDGISGLARNIDNSLRPVKEATEGLSRSLANIEKSLKRTAETFEQLEASRRLQHYIDQGLPRCTTIEMVEASVRDGDFELSDADVDDLARVQDYLSAVEKLEASLRFLDAHFGGIDSPRGTRERSRTRDSLNMALTHCEVEFSNRLMFVSQVEQCVQQETKVGDLAATMELRVDVLRHRRLTQQEEVPESPDKFVNSAKVAYLMERRKRELRILNLLAGAILAHGQGNASSEALFTSYADVRATSMGERVGRMMRSTLAEALGGPLESESEALEDLLGTKAEELQHMKWGGIQVHARVWIQYLEYTLAQVVSERSFARKIFMEERDCAAAFALVLNGNFATIASHATGIARSRKTPEKVFVLLDMLTAWEKERALAETLTSLGEHGGVAGQLASKVQEMYTMLVNSARDTYREFAMAVERDDVGGSREGKVEGTRKKVSGLIPTPTKGLRLILAGPQDGHQSQSSVPENATIHPLTAYLIQYCRRLQQYPSASRILNRRATGTTREEGEDLAGRMISRLLHTLLKNLKIKVQRLSHGKQASDGQDAQHFADVFMLNNANYILSRARCFEHAEALEQIGFFQEMRETVHRHKHSYLHASWRLSVEWLDMVSEKLGRHSALQGGKEQAESEKQLKQLLRQFQNTWKQRFRTQRAWFVPDPELRRDLRAKLTEYLLPGFARCATALDAYVTASGQSYWKRLFPLMWERELLEKQIEGQLFEGL</sequence>
<evidence type="ECO:0000256" key="1">
    <source>
        <dbReference type="ARBA" id="ARBA00006756"/>
    </source>
</evidence>
<keyword evidence="3 4" id="KW-0268">Exocytosis</keyword>
<dbReference type="EMBL" id="CP151504">
    <property type="protein sequence ID" value="WZN61811.1"/>
    <property type="molecule type" value="Genomic_DNA"/>
</dbReference>
<accession>A0A7S3FUQ1</accession>
<dbReference type="GO" id="GO:0015031">
    <property type="term" value="P:protein transport"/>
    <property type="evidence" value="ECO:0007669"/>
    <property type="project" value="UniProtKB-KW"/>
</dbReference>
<keyword evidence="4" id="KW-0653">Protein transport</keyword>
<dbReference type="SUPFAM" id="SSF74788">
    <property type="entry name" value="Cullin repeat-like"/>
    <property type="match status" value="1"/>
</dbReference>
<protein>
    <recommendedName>
        <fullName evidence="4">Exocyst subunit Exo70 family protein</fullName>
    </recommendedName>
</protein>
<comment type="function">
    <text evidence="4">Component of the exocyst complex.</text>
</comment>
<feature type="domain" description="Exocyst complex subunit Exo70 C-terminal" evidence="5">
    <location>
        <begin position="352"/>
        <end position="726"/>
    </location>
</feature>
<dbReference type="InterPro" id="IPR016159">
    <property type="entry name" value="Cullin_repeat-like_dom_sf"/>
</dbReference>
<evidence type="ECO:0000256" key="3">
    <source>
        <dbReference type="ARBA" id="ARBA00022483"/>
    </source>
</evidence>
<dbReference type="InterPro" id="IPR046364">
    <property type="entry name" value="Exo70_C"/>
</dbReference>
<reference evidence="6" key="1">
    <citation type="submission" date="2021-01" db="EMBL/GenBank/DDBJ databases">
        <authorList>
            <person name="Corre E."/>
            <person name="Pelletier E."/>
            <person name="Niang G."/>
            <person name="Scheremetjew M."/>
            <person name="Finn R."/>
            <person name="Kale V."/>
            <person name="Holt S."/>
            <person name="Cochrane G."/>
            <person name="Meng A."/>
            <person name="Brown T."/>
            <person name="Cohen L."/>
        </authorList>
    </citation>
    <scope>NUCLEOTIDE SEQUENCE</scope>
    <source>
        <strain evidence="6">RCC1871</strain>
    </source>
</reference>
<dbReference type="AlphaFoldDB" id="A0A7S3FUQ1"/>
<keyword evidence="8" id="KW-1185">Reference proteome</keyword>
<organism evidence="6">
    <name type="scientific">Chloropicon roscoffensis</name>
    <dbReference type="NCBI Taxonomy" id="1461544"/>
    <lineage>
        <taxon>Eukaryota</taxon>
        <taxon>Viridiplantae</taxon>
        <taxon>Chlorophyta</taxon>
        <taxon>Chloropicophyceae</taxon>
        <taxon>Chloropicales</taxon>
        <taxon>Chloropicaceae</taxon>
        <taxon>Chloropicon</taxon>
    </lineage>
</organism>
<keyword evidence="2 4" id="KW-0813">Transport</keyword>
<evidence type="ECO:0000313" key="7">
    <source>
        <dbReference type="EMBL" id="WZN61811.1"/>
    </source>
</evidence>
<dbReference type="GO" id="GO:0005546">
    <property type="term" value="F:phosphatidylinositol-4,5-bisphosphate binding"/>
    <property type="evidence" value="ECO:0007669"/>
    <property type="project" value="InterPro"/>
</dbReference>
<dbReference type="GO" id="GO:0006887">
    <property type="term" value="P:exocytosis"/>
    <property type="evidence" value="ECO:0007669"/>
    <property type="project" value="UniProtKB-KW"/>
</dbReference>
<dbReference type="GO" id="GO:0000145">
    <property type="term" value="C:exocyst"/>
    <property type="evidence" value="ECO:0007669"/>
    <property type="project" value="InterPro"/>
</dbReference>
<dbReference type="Proteomes" id="UP001472866">
    <property type="component" value="Chromosome 04"/>
</dbReference>
<reference evidence="7 8" key="2">
    <citation type="submission" date="2024-03" db="EMBL/GenBank/DDBJ databases">
        <title>Complete genome sequence of the green alga Chloropicon roscoffensis RCC1871.</title>
        <authorList>
            <person name="Lemieux C."/>
            <person name="Pombert J.-F."/>
            <person name="Otis C."/>
            <person name="Turmel M."/>
        </authorList>
    </citation>
    <scope>NUCLEOTIDE SEQUENCE [LARGE SCALE GENOMIC DNA]</scope>
    <source>
        <strain evidence="7 8">RCC1871</strain>
    </source>
</reference>
<proteinExistence type="inferred from homology"/>
<dbReference type="PANTHER" id="PTHR12542">
    <property type="entry name" value="EXOCYST COMPLEX PROTEIN EXO70"/>
    <property type="match status" value="1"/>
</dbReference>
<evidence type="ECO:0000313" key="6">
    <source>
        <dbReference type="EMBL" id="CAE0196021.1"/>
    </source>
</evidence>